<proteinExistence type="predicted"/>
<sequence length="47" mass="5377">MTYVLVAIVMFFVGYATCFCFFQKDIETAKPITFKSGIYVAVKRSLK</sequence>
<reference evidence="1 2" key="1">
    <citation type="journal article" date="2016" name="Sci. Rep.">
        <title>Genomic and phenotypic characterization of the species Acinetobacter venetianus.</title>
        <authorList>
            <person name="Fondi M."/>
            <person name="Maida I."/>
            <person name="Perrin E."/>
            <person name="Orlandini V."/>
            <person name="La Torre L."/>
            <person name="Bosi E."/>
            <person name="Negroni A."/>
            <person name="Zanaroli G."/>
            <person name="Fava F."/>
            <person name="Decorosi F."/>
            <person name="Giovannetti L."/>
            <person name="Viti C."/>
            <person name="Vaneechoutte M."/>
            <person name="Dijkshoorn L."/>
            <person name="Fani R."/>
        </authorList>
    </citation>
    <scope>NUCLEOTIDE SEQUENCE [LARGE SCALE GENOMIC DNA]</scope>
    <source>
        <strain evidence="1 2">LUH5627</strain>
    </source>
</reference>
<protein>
    <submittedName>
        <fullName evidence="1">Uncharacterized protein</fullName>
    </submittedName>
</protein>
<evidence type="ECO:0000313" key="1">
    <source>
        <dbReference type="EMBL" id="KXZ65943.1"/>
    </source>
</evidence>
<dbReference type="PATRIC" id="fig|52133.18.peg.2746"/>
<dbReference type="Proteomes" id="UP000075680">
    <property type="component" value="Unassembled WGS sequence"/>
</dbReference>
<name>A0A150HLC6_9GAMM</name>
<comment type="caution">
    <text evidence="1">The sequence shown here is derived from an EMBL/GenBank/DDBJ whole genome shotgun (WGS) entry which is preliminary data.</text>
</comment>
<dbReference type="AlphaFoldDB" id="A0A150HLC6"/>
<dbReference type="EMBL" id="JRUE01000212">
    <property type="protein sequence ID" value="KXZ65943.1"/>
    <property type="molecule type" value="Genomic_DNA"/>
</dbReference>
<organism evidence="1 2">
    <name type="scientific">Acinetobacter venetianus</name>
    <dbReference type="NCBI Taxonomy" id="52133"/>
    <lineage>
        <taxon>Bacteria</taxon>
        <taxon>Pseudomonadati</taxon>
        <taxon>Pseudomonadota</taxon>
        <taxon>Gammaproteobacteria</taxon>
        <taxon>Moraxellales</taxon>
        <taxon>Moraxellaceae</taxon>
        <taxon>Acinetobacter</taxon>
    </lineage>
</organism>
<evidence type="ECO:0000313" key="2">
    <source>
        <dbReference type="Proteomes" id="UP000075680"/>
    </source>
</evidence>
<gene>
    <name evidence="1" type="ORF">AVENLUH5627_02673</name>
</gene>
<accession>A0A150HLC6</accession>